<reference evidence="3 4" key="1">
    <citation type="journal article" date="2015" name="Genome Biol. Evol.">
        <title>Comparative Genomics of a Bacterivorous Green Alga Reveals Evolutionary Causalities and Consequences of Phago-Mixotrophic Mode of Nutrition.</title>
        <authorList>
            <person name="Burns J.A."/>
            <person name="Paasch A."/>
            <person name="Narechania A."/>
            <person name="Kim E."/>
        </authorList>
    </citation>
    <scope>NUCLEOTIDE SEQUENCE [LARGE SCALE GENOMIC DNA]</scope>
    <source>
        <strain evidence="3 4">PLY_AMNH</strain>
    </source>
</reference>
<dbReference type="AlphaFoldDB" id="A0AAE0F5H0"/>
<dbReference type="Proteomes" id="UP001190700">
    <property type="component" value="Unassembled WGS sequence"/>
</dbReference>
<organism evidence="3 4">
    <name type="scientific">Cymbomonas tetramitiformis</name>
    <dbReference type="NCBI Taxonomy" id="36881"/>
    <lineage>
        <taxon>Eukaryota</taxon>
        <taxon>Viridiplantae</taxon>
        <taxon>Chlorophyta</taxon>
        <taxon>Pyramimonadophyceae</taxon>
        <taxon>Pyramimonadales</taxon>
        <taxon>Pyramimonadaceae</taxon>
        <taxon>Cymbomonas</taxon>
    </lineage>
</organism>
<dbReference type="SMART" id="SM00558">
    <property type="entry name" value="JmjC"/>
    <property type="match status" value="1"/>
</dbReference>
<dbReference type="InterPro" id="IPR003347">
    <property type="entry name" value="JmjC_dom"/>
</dbReference>
<protein>
    <recommendedName>
        <fullName evidence="2">JmjC domain-containing protein</fullName>
    </recommendedName>
</protein>
<sequence length="1145" mass="126175">MAPKKKNLQLQGRNPQPATPFTPAETRSGTAHTTHLFLRDLHEYDGKLGETRVTLRKTPPSNLNEHAIARAKAKKVWSGNNPEVALLPRSLEGTAQRTTNDNIAMPTSSHGALAEALARNPSTPNANQVLGQGEDSEALRPALSLPSNVIGRPSSDEWHDATKDEPPKNNHDILNDDDPMEDFVTLFGSIILRMVSGFTIPAHVTKDVARILGSHLSPGDHVTLGQIVYTPGPGCVAPIFYPEFLRLLRKVAHGIRSDLVPAEIHPEIPCYIATDFFKQGFPNFGDVAKSFGKSLRNYGDSRKEHEVIDHIHHHNALFTLFLFAFAGHLPEVPGKDVDQIREELSQAWEVHCDSPYFEDTLLIFEAVYPSSYTMLSGNPLNGHPLTMGFGKHLEFHNGFAESPLTPNAVCTYGLMDMMVEVGLRTFPYALYDPRLSILYTRLSSNSSSFAGVKSPVFKPVLQVSDLMEALWNSREKHDFDILDRDLSARHTSFGLIVPPVGFPLEILYYFLPLYTYPADFKWNVVYSQEDVPIPPVLGHHIPYSPNVIATLAFVKVDPTRVDATQVDPTQVDQTQVDPTRVDASKRTTEKVHSMYASRMLTGEDARKLVEEHLVKADNDFLVVHLSTASIQQNSLQFENNLEVLAGEVGDMDGNFVKQGIVLGKEPGHPEPIGAGFTKDKVLDWYCGQEVLLDAGSTLKKGQYQTAWDLVKLWRECALSGPTPLLYITGEEIITKSPPSIFPGALTQMKVEDEDDVNSTVFRVSEGNPQQGTSITDIVLAMSDTLSAAPTGLTSVLAGELIMMCQGGLPLHTEDLDLGAVNFNKGPGTKAWIAFPADQRVRLGEWLVEKCKELNPTTKQPGATVFTKNFPYIPTDEELADFKAYAFLQPPYSYVFTAKTLIHTVVSDGVTISEASNMFVNTSGNSDLSAINEMANGFFKWTSEVYRLSRACERTSRAKQTLEVIKVMMTENKDILMDLAKRQDRLMVQQKDAKEAAQAGSALSVPKTQNTDGKVDQSMLDQVVDICADVPSNVAAAKTVNETLVFAKVVIKLSKLDISVRGLKSLPSTDVFLKSYPKSTSDDYIPCKSVLTSFYDKARAAAQALVIAKKLIDKTLELPPALNGNVNRASHDMKQFLSANGKVKSQ</sequence>
<dbReference type="Pfam" id="PF02373">
    <property type="entry name" value="JmjC"/>
    <property type="match status" value="1"/>
</dbReference>
<feature type="region of interest" description="Disordered" evidence="1">
    <location>
        <begin position="146"/>
        <end position="176"/>
    </location>
</feature>
<evidence type="ECO:0000313" key="3">
    <source>
        <dbReference type="EMBL" id="KAK3251095.1"/>
    </source>
</evidence>
<dbReference type="EMBL" id="LGRX02026279">
    <property type="protein sequence ID" value="KAK3251095.1"/>
    <property type="molecule type" value="Genomic_DNA"/>
</dbReference>
<proteinExistence type="predicted"/>
<name>A0AAE0F5H0_9CHLO</name>
<gene>
    <name evidence="3" type="ORF">CYMTET_39551</name>
</gene>
<dbReference type="Gene3D" id="2.60.120.650">
    <property type="entry name" value="Cupin"/>
    <property type="match status" value="1"/>
</dbReference>
<evidence type="ECO:0000313" key="4">
    <source>
        <dbReference type="Proteomes" id="UP001190700"/>
    </source>
</evidence>
<feature type="domain" description="JmjC" evidence="2">
    <location>
        <begin position="760"/>
        <end position="934"/>
    </location>
</feature>
<feature type="compositionally biased region" description="Basic and acidic residues" evidence="1">
    <location>
        <begin position="154"/>
        <end position="174"/>
    </location>
</feature>
<keyword evidence="4" id="KW-1185">Reference proteome</keyword>
<comment type="caution">
    <text evidence="3">The sequence shown here is derived from an EMBL/GenBank/DDBJ whole genome shotgun (WGS) entry which is preliminary data.</text>
</comment>
<evidence type="ECO:0000259" key="2">
    <source>
        <dbReference type="SMART" id="SM00558"/>
    </source>
</evidence>
<accession>A0AAE0F5H0</accession>
<evidence type="ECO:0000256" key="1">
    <source>
        <dbReference type="SAM" id="MobiDB-lite"/>
    </source>
</evidence>
<feature type="region of interest" description="Disordered" evidence="1">
    <location>
        <begin position="1"/>
        <end position="30"/>
    </location>
</feature>